<dbReference type="PANTHER" id="PTHR27005:SF466">
    <property type="entry name" value="NON-FUNCTIONAL PSEUDOKINASE ZED1-LIKE"/>
    <property type="match status" value="1"/>
</dbReference>
<keyword evidence="2" id="KW-0067">ATP-binding</keyword>
<keyword evidence="4" id="KW-1185">Reference proteome</keyword>
<dbReference type="GO" id="GO:0005886">
    <property type="term" value="C:plasma membrane"/>
    <property type="evidence" value="ECO:0007669"/>
    <property type="project" value="TreeGrafter"/>
</dbReference>
<gene>
    <name evidence="3" type="ORF">L3X38_044083</name>
</gene>
<comment type="caution">
    <text evidence="3">The sequence shown here is derived from an EMBL/GenBank/DDBJ whole genome shotgun (WGS) entry which is preliminary data.</text>
</comment>
<accession>A0AAD4UZP0</accession>
<organism evidence="3 4">
    <name type="scientific">Prunus dulcis</name>
    <name type="common">Almond</name>
    <name type="synonym">Amygdalus dulcis</name>
    <dbReference type="NCBI Taxonomy" id="3755"/>
    <lineage>
        <taxon>Eukaryota</taxon>
        <taxon>Viridiplantae</taxon>
        <taxon>Streptophyta</taxon>
        <taxon>Embryophyta</taxon>
        <taxon>Tracheophyta</taxon>
        <taxon>Spermatophyta</taxon>
        <taxon>Magnoliopsida</taxon>
        <taxon>eudicotyledons</taxon>
        <taxon>Gunneridae</taxon>
        <taxon>Pentapetalae</taxon>
        <taxon>rosids</taxon>
        <taxon>fabids</taxon>
        <taxon>Rosales</taxon>
        <taxon>Rosaceae</taxon>
        <taxon>Amygdaloideae</taxon>
        <taxon>Amygdaleae</taxon>
        <taxon>Prunus</taxon>
    </lineage>
</organism>
<evidence type="ECO:0000313" key="4">
    <source>
        <dbReference type="Proteomes" id="UP001054821"/>
    </source>
</evidence>
<reference evidence="3 4" key="1">
    <citation type="journal article" date="2022" name="G3 (Bethesda)">
        <title>Whole-genome sequence and methylome profiling of the almond [Prunus dulcis (Mill.) D.A. Webb] cultivar 'Nonpareil'.</title>
        <authorList>
            <person name="D'Amico-Willman K.M."/>
            <person name="Ouma W.Z."/>
            <person name="Meulia T."/>
            <person name="Sideli G.M."/>
            <person name="Gradziel T.M."/>
            <person name="Fresnedo-Ramirez J."/>
        </authorList>
    </citation>
    <scope>NUCLEOTIDE SEQUENCE [LARGE SCALE GENOMIC DNA]</scope>
    <source>
        <strain evidence="3">Clone GOH B32 T37-40</strain>
    </source>
</reference>
<dbReference type="GO" id="GO:0005524">
    <property type="term" value="F:ATP binding"/>
    <property type="evidence" value="ECO:0007669"/>
    <property type="project" value="UniProtKB-KW"/>
</dbReference>
<name>A0AAD4UZP0_PRUDU</name>
<sequence>MLESTIILANFQPASSNHVDMELKLNMQYLEVGCPYYYHGKLDCVLQSSLLVHLYLHTAFPRPIVHRNLTPCCIFFDNDDFVPKLSNYLFSITIPPKQLHVEDILIGTSGKFEDITAAPKFHVSDGNIQLQTIVDPKILEEVGGNEQAVEQLQDFLAPALSCVQTESEARPYMIDVAKELVRIEKSILP</sequence>
<dbReference type="PANTHER" id="PTHR27005">
    <property type="entry name" value="WALL-ASSOCIATED RECEPTOR KINASE-LIKE 21"/>
    <property type="match status" value="1"/>
</dbReference>
<evidence type="ECO:0008006" key="5">
    <source>
        <dbReference type="Google" id="ProtNLM"/>
    </source>
</evidence>
<dbReference type="InterPro" id="IPR011009">
    <property type="entry name" value="Kinase-like_dom_sf"/>
</dbReference>
<dbReference type="SUPFAM" id="SSF56112">
    <property type="entry name" value="Protein kinase-like (PK-like)"/>
    <property type="match status" value="1"/>
</dbReference>
<protein>
    <recommendedName>
        <fullName evidence="5">Protein kinase domain-containing protein</fullName>
    </recommendedName>
</protein>
<keyword evidence="1" id="KW-0547">Nucleotide-binding</keyword>
<dbReference type="AlphaFoldDB" id="A0AAD4UZP0"/>
<dbReference type="Proteomes" id="UP001054821">
    <property type="component" value="Chromosome 8"/>
</dbReference>
<dbReference type="GO" id="GO:0004674">
    <property type="term" value="F:protein serine/threonine kinase activity"/>
    <property type="evidence" value="ECO:0007669"/>
    <property type="project" value="TreeGrafter"/>
</dbReference>
<evidence type="ECO:0000256" key="2">
    <source>
        <dbReference type="ARBA" id="ARBA00022840"/>
    </source>
</evidence>
<evidence type="ECO:0000256" key="1">
    <source>
        <dbReference type="ARBA" id="ARBA00022741"/>
    </source>
</evidence>
<dbReference type="EMBL" id="JAJFAZ020000008">
    <property type="protein sequence ID" value="KAI5314907.1"/>
    <property type="molecule type" value="Genomic_DNA"/>
</dbReference>
<evidence type="ECO:0000313" key="3">
    <source>
        <dbReference type="EMBL" id="KAI5314907.1"/>
    </source>
</evidence>
<proteinExistence type="predicted"/>
<dbReference type="GO" id="GO:0007166">
    <property type="term" value="P:cell surface receptor signaling pathway"/>
    <property type="evidence" value="ECO:0007669"/>
    <property type="project" value="InterPro"/>
</dbReference>
<dbReference type="InterPro" id="IPR045274">
    <property type="entry name" value="WAK-like"/>
</dbReference>